<feature type="transmembrane region" description="Helical" evidence="2">
    <location>
        <begin position="6"/>
        <end position="23"/>
    </location>
</feature>
<name>A0AAV7G6W0_DENCH</name>
<accession>A0AAV7G6W0</accession>
<reference evidence="4 5" key="1">
    <citation type="journal article" date="2021" name="Hortic Res">
        <title>Chromosome-scale assembly of the Dendrobium chrysotoxum genome enhances the understanding of orchid evolution.</title>
        <authorList>
            <person name="Zhang Y."/>
            <person name="Zhang G.Q."/>
            <person name="Zhang D."/>
            <person name="Liu X.D."/>
            <person name="Xu X.Y."/>
            <person name="Sun W.H."/>
            <person name="Yu X."/>
            <person name="Zhu X."/>
            <person name="Wang Z.W."/>
            <person name="Zhao X."/>
            <person name="Zhong W.Y."/>
            <person name="Chen H."/>
            <person name="Yin W.L."/>
            <person name="Huang T."/>
            <person name="Niu S.C."/>
            <person name="Liu Z.J."/>
        </authorList>
    </citation>
    <scope>NUCLEOTIDE SEQUENCE [LARGE SCALE GENOMIC DNA]</scope>
    <source>
        <strain evidence="4">Lindl</strain>
    </source>
</reference>
<dbReference type="InterPro" id="IPR029962">
    <property type="entry name" value="TBL"/>
</dbReference>
<dbReference type="AlphaFoldDB" id="A0AAV7G6W0"/>
<dbReference type="GO" id="GO:0005794">
    <property type="term" value="C:Golgi apparatus"/>
    <property type="evidence" value="ECO:0007669"/>
    <property type="project" value="TreeGrafter"/>
</dbReference>
<dbReference type="GO" id="GO:0016413">
    <property type="term" value="F:O-acetyltransferase activity"/>
    <property type="evidence" value="ECO:0007669"/>
    <property type="project" value="InterPro"/>
</dbReference>
<dbReference type="EMBL" id="JAGFBR010000017">
    <property type="protein sequence ID" value="KAH0451932.1"/>
    <property type="molecule type" value="Genomic_DNA"/>
</dbReference>
<keyword evidence="2" id="KW-0472">Membrane</keyword>
<evidence type="ECO:0000313" key="4">
    <source>
        <dbReference type="EMBL" id="KAH0451932.1"/>
    </source>
</evidence>
<dbReference type="Pfam" id="PF14416">
    <property type="entry name" value="PMR5N"/>
    <property type="match status" value="1"/>
</dbReference>
<feature type="compositionally biased region" description="Basic and acidic residues" evidence="1">
    <location>
        <begin position="162"/>
        <end position="172"/>
    </location>
</feature>
<protein>
    <recommendedName>
        <fullName evidence="3">Trichome birefringence-like N-terminal domain-containing protein</fullName>
    </recommendedName>
</protein>
<dbReference type="PANTHER" id="PTHR32285">
    <property type="entry name" value="PROTEIN TRICHOME BIREFRINGENCE-LIKE 9-RELATED"/>
    <property type="match status" value="1"/>
</dbReference>
<evidence type="ECO:0000313" key="5">
    <source>
        <dbReference type="Proteomes" id="UP000775213"/>
    </source>
</evidence>
<dbReference type="PANTHER" id="PTHR32285:SF333">
    <property type="entry name" value="PROTEIN TRICHOME BIREFRINGENCE-LIKE 16"/>
    <property type="match status" value="1"/>
</dbReference>
<proteinExistence type="predicted"/>
<feature type="domain" description="Trichome birefringence-like N-terminal" evidence="3">
    <location>
        <begin position="291"/>
        <end position="344"/>
    </location>
</feature>
<keyword evidence="5" id="KW-1185">Reference proteome</keyword>
<dbReference type="Proteomes" id="UP000775213">
    <property type="component" value="Unassembled WGS sequence"/>
</dbReference>
<gene>
    <name evidence="4" type="ORF">IEQ34_019231</name>
</gene>
<organism evidence="4 5">
    <name type="scientific">Dendrobium chrysotoxum</name>
    <name type="common">Orchid</name>
    <dbReference type="NCBI Taxonomy" id="161865"/>
    <lineage>
        <taxon>Eukaryota</taxon>
        <taxon>Viridiplantae</taxon>
        <taxon>Streptophyta</taxon>
        <taxon>Embryophyta</taxon>
        <taxon>Tracheophyta</taxon>
        <taxon>Spermatophyta</taxon>
        <taxon>Magnoliopsida</taxon>
        <taxon>Liliopsida</taxon>
        <taxon>Asparagales</taxon>
        <taxon>Orchidaceae</taxon>
        <taxon>Epidendroideae</taxon>
        <taxon>Malaxideae</taxon>
        <taxon>Dendrobiinae</taxon>
        <taxon>Dendrobium</taxon>
    </lineage>
</organism>
<comment type="caution">
    <text evidence="4">The sequence shown here is derived from an EMBL/GenBank/DDBJ whole genome shotgun (WGS) entry which is preliminary data.</text>
</comment>
<sequence length="359" mass="41192">MGSVFLWLHQCLLGFTGFFVLLLRRVPLSYKIWSYRGIIYMAGSIRGAFSCMECPQYFLERGYPTVMQLAQASSTLESKRVRLFFFAPHLVVDRFAVVHQLDVVGLPSYLREQVITDGLDRQRRCTLLQSRSTLRVAEYFARRHDDCRAATEGTVPSPVRARVIDPDSHRTEAPQSSRRRSGSRHAEPSRASVDQIVSPVPEYFLTPEEVDPYGLFWPGEVFGERPFWLGESSGAGATSPAKPPAVQLYTPTVLDLVPAMQYLTLSQHIGVNFIKILLPLDLQFLSNLLSVCKYEKGKWVADNRRPLYSGFGCKQWLSDMWACRLMQREDFSYERYRWQPLDCEMPEFEGSAFLKRLFS</sequence>
<evidence type="ECO:0000259" key="3">
    <source>
        <dbReference type="Pfam" id="PF14416"/>
    </source>
</evidence>
<keyword evidence="2" id="KW-0812">Transmembrane</keyword>
<evidence type="ECO:0000256" key="2">
    <source>
        <dbReference type="SAM" id="Phobius"/>
    </source>
</evidence>
<evidence type="ECO:0000256" key="1">
    <source>
        <dbReference type="SAM" id="MobiDB-lite"/>
    </source>
</evidence>
<keyword evidence="2" id="KW-1133">Transmembrane helix</keyword>
<feature type="region of interest" description="Disordered" evidence="1">
    <location>
        <begin position="157"/>
        <end position="192"/>
    </location>
</feature>
<dbReference type="InterPro" id="IPR025846">
    <property type="entry name" value="TBL_N"/>
</dbReference>